<dbReference type="Pfam" id="PF12651">
    <property type="entry name" value="RHH_3"/>
    <property type="match status" value="1"/>
</dbReference>
<dbReference type="BioCyc" id="TSAC1094508:GLMA-2872-MONOMER"/>
<dbReference type="PATRIC" id="fig|1094508.3.peg.2853"/>
<dbReference type="RefSeq" id="WP_014759644.1">
    <property type="nucleotide sequence ID" value="NC_017998.1"/>
</dbReference>
<evidence type="ECO:0000313" key="2">
    <source>
        <dbReference type="EMBL" id="AFK94373.1"/>
    </source>
</evidence>
<keyword evidence="2" id="KW-0614">Plasmid</keyword>
<organism evidence="2 3">
    <name type="scientific">Thermoanaerobacterium saccharolyticum (strain DSM 8691 / JW/SL-YS485)</name>
    <dbReference type="NCBI Taxonomy" id="1094508"/>
    <lineage>
        <taxon>Bacteria</taxon>
        <taxon>Bacillati</taxon>
        <taxon>Bacillota</taxon>
        <taxon>Clostridia</taxon>
        <taxon>Thermoanaerobacterales</taxon>
        <taxon>Thermoanaerobacteraceae</taxon>
        <taxon>Thermoanaerobacterium</taxon>
    </lineage>
</organism>
<sequence>MDRKKYTFYLPIELVEELKKLSSQTRVPMAKFIVEAIEDLLKKYKKKE</sequence>
<gene>
    <name evidence="2" type="ordered locus">Tsac_2826</name>
</gene>
<dbReference type="KEGG" id="tsh:Tsac_2826"/>
<evidence type="ECO:0000259" key="1">
    <source>
        <dbReference type="Pfam" id="PF12651"/>
    </source>
</evidence>
<dbReference type="AlphaFoldDB" id="I3WC22"/>
<evidence type="ECO:0000313" key="3">
    <source>
        <dbReference type="Proteomes" id="UP000006178"/>
    </source>
</evidence>
<dbReference type="InterPro" id="IPR038733">
    <property type="entry name" value="Predicted_DNA_bind_prot_RHH"/>
</dbReference>
<dbReference type="EMBL" id="CP003185">
    <property type="protein sequence ID" value="AFK94373.1"/>
    <property type="molecule type" value="Genomic_DNA"/>
</dbReference>
<dbReference type="GO" id="GO:0006355">
    <property type="term" value="P:regulation of DNA-templated transcription"/>
    <property type="evidence" value="ECO:0007669"/>
    <property type="project" value="InterPro"/>
</dbReference>
<geneLocation type="plasmid" evidence="2 3">
    <name>pMU3262</name>
</geneLocation>
<dbReference type="Gene3D" id="1.10.1220.10">
    <property type="entry name" value="Met repressor-like"/>
    <property type="match status" value="1"/>
</dbReference>
<reference evidence="2 3" key="1">
    <citation type="journal article" date="2014" name="Appl. Environ. Microbiol.">
        <title>Profile of Secreted Hydrolases, Associated Proteins, and SlpA in Thermoanaerobacterium saccharolyticum during the Degradation of Hemicellulose.</title>
        <authorList>
            <person name="Currie D.H."/>
            <person name="Guss A.M."/>
            <person name="Herring C.D."/>
            <person name="Giannone R.J."/>
            <person name="Johnson C.M."/>
            <person name="Lankford P.K."/>
            <person name="Brown S.D."/>
            <person name="Hettich R.L."/>
            <person name="Lynd L.R."/>
        </authorList>
    </citation>
    <scope>NUCLEOTIDE SEQUENCE [LARGE SCALE GENOMIC DNA]</scope>
    <source>
        <strain evidence="3">DSM 8691 / JW/SL-YS485</strain>
    </source>
</reference>
<feature type="domain" description="Predicted DNA-binding protein ribbon-helix-helix" evidence="1">
    <location>
        <begin position="3"/>
        <end position="45"/>
    </location>
</feature>
<protein>
    <recommendedName>
        <fullName evidence="1">Predicted DNA-binding protein ribbon-helix-helix domain-containing protein</fullName>
    </recommendedName>
</protein>
<proteinExistence type="predicted"/>
<name>I3WC22_THESW</name>
<dbReference type="Proteomes" id="UP000006178">
    <property type="component" value="Plasmid pMU3262"/>
</dbReference>
<accession>I3WC22</accession>
<dbReference type="InterPro" id="IPR013321">
    <property type="entry name" value="Arc_rbn_hlx_hlx"/>
</dbReference>
<keyword evidence="3" id="KW-1185">Reference proteome</keyword>